<evidence type="ECO:0000313" key="2">
    <source>
        <dbReference type="EMBL" id="EER12501.1"/>
    </source>
</evidence>
<dbReference type="Proteomes" id="UP000007800">
    <property type="component" value="Unassembled WGS sequence"/>
</dbReference>
<reference evidence="2 3" key="1">
    <citation type="submission" date="2008-07" db="EMBL/GenBank/DDBJ databases">
        <authorList>
            <person name="El-Sayed N."/>
            <person name="Caler E."/>
            <person name="Inman J."/>
            <person name="Amedeo P."/>
            <person name="Hass B."/>
            <person name="Wortman J."/>
        </authorList>
    </citation>
    <scope>NUCLEOTIDE SEQUENCE [LARGE SCALE GENOMIC DNA]</scope>
    <source>
        <strain evidence="3">ATCC 50983 / TXsc</strain>
    </source>
</reference>
<evidence type="ECO:0000256" key="1">
    <source>
        <dbReference type="SAM" id="MobiDB-lite"/>
    </source>
</evidence>
<proteinExistence type="predicted"/>
<feature type="region of interest" description="Disordered" evidence="1">
    <location>
        <begin position="1"/>
        <end position="26"/>
    </location>
</feature>
<sequence>MYDDIQGFTNRDGPVRQLLPSLPSPPSGRYLASEADDVKQFIGTCLDPAGNGDILSAITVSDGKTLRDTFNVEDRIKTEFDKITASVGASINDPSLDIANLPAFKDLLNAIDAVGDLYVLDPDRAIALQSDANYQWDGSAPPTPSAGAAILEAGFAGVAECSNRTIDLSALSPLFRDPLAFLDGKTLIGVDEYITTLGSNGVNLGTATGCATFKTTGATQNLVPWGNLLNLLKPVMIKTDFYCTGYLISETADLKFLTSPDVPRICDYNQWQQFIRDFKADLLANAL</sequence>
<dbReference type="AlphaFoldDB" id="C5KSP2"/>
<keyword evidence="3" id="KW-1185">Reference proteome</keyword>
<evidence type="ECO:0000313" key="3">
    <source>
        <dbReference type="Proteomes" id="UP000007800"/>
    </source>
</evidence>
<dbReference type="RefSeq" id="XP_002780706.1">
    <property type="nucleotide sequence ID" value="XM_002780660.1"/>
</dbReference>
<accession>C5KSP2</accession>
<dbReference type="InParanoid" id="C5KSP2"/>
<dbReference type="EMBL" id="GG676094">
    <property type="protein sequence ID" value="EER12501.1"/>
    <property type="molecule type" value="Genomic_DNA"/>
</dbReference>
<name>C5KSP2_PERM5</name>
<protein>
    <submittedName>
        <fullName evidence="2">Uncharacterized protein</fullName>
    </submittedName>
</protein>
<dbReference type="OMA" id="PRICDYN"/>
<gene>
    <name evidence="2" type="ORF">Pmar_PMAR009443</name>
</gene>
<dbReference type="GeneID" id="9058040"/>
<organism evidence="3">
    <name type="scientific">Perkinsus marinus (strain ATCC 50983 / TXsc)</name>
    <dbReference type="NCBI Taxonomy" id="423536"/>
    <lineage>
        <taxon>Eukaryota</taxon>
        <taxon>Sar</taxon>
        <taxon>Alveolata</taxon>
        <taxon>Perkinsozoa</taxon>
        <taxon>Perkinsea</taxon>
        <taxon>Perkinsida</taxon>
        <taxon>Perkinsidae</taxon>
        <taxon>Perkinsus</taxon>
    </lineage>
</organism>